<dbReference type="InterPro" id="IPR050728">
    <property type="entry name" value="Zinc_Metalloprotease_M4"/>
</dbReference>
<feature type="domain" description="FTP" evidence="8">
    <location>
        <begin position="116"/>
        <end position="166"/>
    </location>
</feature>
<dbReference type="AlphaFoldDB" id="A0AA41R266"/>
<dbReference type="Gene3D" id="3.10.450.490">
    <property type="match status" value="1"/>
</dbReference>
<keyword evidence="5" id="KW-0482">Metalloprotease</keyword>
<name>A0AA41R266_9BACT</name>
<evidence type="ECO:0000256" key="2">
    <source>
        <dbReference type="ARBA" id="ARBA00022723"/>
    </source>
</evidence>
<keyword evidence="7" id="KW-0732">Signal</keyword>
<evidence type="ECO:0000256" key="6">
    <source>
        <dbReference type="SAM" id="MobiDB-lite"/>
    </source>
</evidence>
<keyword evidence="2" id="KW-0479">Metal-binding</keyword>
<accession>A0AA41R266</accession>
<dbReference type="GO" id="GO:0008237">
    <property type="term" value="F:metallopeptidase activity"/>
    <property type="evidence" value="ECO:0007669"/>
    <property type="project" value="UniProtKB-KW"/>
</dbReference>
<evidence type="ECO:0000259" key="8">
    <source>
        <dbReference type="Pfam" id="PF07504"/>
    </source>
</evidence>
<reference evidence="9" key="1">
    <citation type="submission" date="2022-04" db="EMBL/GenBank/DDBJ databases">
        <title>Desulfatitalea alkaliphila sp. nov., a novel anaerobic sulfate-reducing bacterium isolated from terrestrial mud volcano, Taman Peninsula, Russia.</title>
        <authorList>
            <person name="Khomyakova M.A."/>
            <person name="Merkel A.Y."/>
            <person name="Slobodkin A.I."/>
        </authorList>
    </citation>
    <scope>NUCLEOTIDE SEQUENCE</scope>
    <source>
        <strain evidence="9">M08but</strain>
    </source>
</reference>
<keyword evidence="10" id="KW-1185">Reference proteome</keyword>
<feature type="region of interest" description="Disordered" evidence="6">
    <location>
        <begin position="29"/>
        <end position="58"/>
    </location>
</feature>
<gene>
    <name evidence="9" type="ORF">MRX98_11725</name>
</gene>
<comment type="caution">
    <text evidence="9">The sequence shown here is derived from an EMBL/GenBank/DDBJ whole genome shotgun (WGS) entry which is preliminary data.</text>
</comment>
<dbReference type="EMBL" id="JALJRB010000011">
    <property type="protein sequence ID" value="MCJ8501244.1"/>
    <property type="molecule type" value="Genomic_DNA"/>
</dbReference>
<evidence type="ECO:0000256" key="7">
    <source>
        <dbReference type="SAM" id="SignalP"/>
    </source>
</evidence>
<evidence type="ECO:0000256" key="4">
    <source>
        <dbReference type="ARBA" id="ARBA00022833"/>
    </source>
</evidence>
<evidence type="ECO:0000256" key="1">
    <source>
        <dbReference type="ARBA" id="ARBA00022670"/>
    </source>
</evidence>
<dbReference type="PANTHER" id="PTHR33794:SF1">
    <property type="entry name" value="BACILLOLYSIN"/>
    <property type="match status" value="1"/>
</dbReference>
<evidence type="ECO:0000256" key="3">
    <source>
        <dbReference type="ARBA" id="ARBA00022801"/>
    </source>
</evidence>
<dbReference type="GO" id="GO:0046872">
    <property type="term" value="F:metal ion binding"/>
    <property type="evidence" value="ECO:0007669"/>
    <property type="project" value="UniProtKB-KW"/>
</dbReference>
<keyword evidence="3" id="KW-0378">Hydrolase</keyword>
<dbReference type="Pfam" id="PF07504">
    <property type="entry name" value="FTP"/>
    <property type="match status" value="1"/>
</dbReference>
<organism evidence="9 10">
    <name type="scientific">Desulfatitalea alkaliphila</name>
    <dbReference type="NCBI Taxonomy" id="2929485"/>
    <lineage>
        <taxon>Bacteria</taxon>
        <taxon>Pseudomonadati</taxon>
        <taxon>Thermodesulfobacteriota</taxon>
        <taxon>Desulfobacteria</taxon>
        <taxon>Desulfobacterales</taxon>
        <taxon>Desulfosarcinaceae</taxon>
        <taxon>Desulfatitalea</taxon>
    </lineage>
</organism>
<dbReference type="RefSeq" id="WP_246908057.1">
    <property type="nucleotide sequence ID" value="NZ_JALJRB010000011.1"/>
</dbReference>
<dbReference type="PROSITE" id="PS51257">
    <property type="entry name" value="PROKAR_LIPOPROTEIN"/>
    <property type="match status" value="1"/>
</dbReference>
<dbReference type="GO" id="GO:0006508">
    <property type="term" value="P:proteolysis"/>
    <property type="evidence" value="ECO:0007669"/>
    <property type="project" value="UniProtKB-KW"/>
</dbReference>
<dbReference type="PANTHER" id="PTHR33794">
    <property type="entry name" value="BACILLOLYSIN"/>
    <property type="match status" value="1"/>
</dbReference>
<keyword evidence="1" id="KW-0645">Protease</keyword>
<feature type="chain" id="PRO_5041451729" description="FTP domain-containing protein" evidence="7">
    <location>
        <begin position="24"/>
        <end position="252"/>
    </location>
</feature>
<evidence type="ECO:0000313" key="9">
    <source>
        <dbReference type="EMBL" id="MCJ8501244.1"/>
    </source>
</evidence>
<proteinExistence type="predicted"/>
<dbReference type="Proteomes" id="UP001165427">
    <property type="component" value="Unassembled WGS sequence"/>
</dbReference>
<evidence type="ECO:0000313" key="10">
    <source>
        <dbReference type="Proteomes" id="UP001165427"/>
    </source>
</evidence>
<protein>
    <recommendedName>
        <fullName evidence="8">FTP domain-containing protein</fullName>
    </recommendedName>
</protein>
<evidence type="ECO:0000256" key="5">
    <source>
        <dbReference type="ARBA" id="ARBA00023049"/>
    </source>
</evidence>
<sequence>MKYFRFCMLIFVVTFMVSFTACRTTEPVAPKGAETPIQQGQSPKPGGSDAMTAPPHTEMDLGANGIPVRIKGNNLASNVMHLPAYEEAHQRNDYGEIVFLVLERHNGFFKLSRPREELRITSVQKDTLGSAHVKMEQVVETVPVEGKIVTAHFNKEGAFYLFQGDFIPSDLLATLSTSPRLTAAEASARALDAAPTPGSTVQETSLVVFPTSPMEARLAYHVVVAKGLMSRHGIYVDAMDGGILHTTSLVQH</sequence>
<keyword evidence="4" id="KW-0862">Zinc</keyword>
<dbReference type="InterPro" id="IPR011096">
    <property type="entry name" value="FTP_domain"/>
</dbReference>
<feature type="signal peptide" evidence="7">
    <location>
        <begin position="1"/>
        <end position="23"/>
    </location>
</feature>